<evidence type="ECO:0000256" key="1">
    <source>
        <dbReference type="ARBA" id="ARBA00005598"/>
    </source>
</evidence>
<protein>
    <recommendedName>
        <fullName evidence="4">Protein NDRG3</fullName>
    </recommendedName>
</protein>
<dbReference type="PANTHER" id="PTHR11034">
    <property type="entry name" value="N-MYC DOWNSTREAM REGULATED"/>
    <property type="match status" value="1"/>
</dbReference>
<dbReference type="InterPro" id="IPR029058">
    <property type="entry name" value="AB_hydrolase_fold"/>
</dbReference>
<dbReference type="FunFam" id="3.40.50.1820:FF:000047">
    <property type="entry name" value="protein NDRG3 isoform X8"/>
    <property type="match status" value="1"/>
</dbReference>
<dbReference type="Pfam" id="PF03096">
    <property type="entry name" value="Ndr"/>
    <property type="match status" value="1"/>
</dbReference>
<comment type="similarity">
    <text evidence="1">Belongs to the NDRG family.</text>
</comment>
<dbReference type="InterPro" id="IPR004142">
    <property type="entry name" value="NDRG"/>
</dbReference>
<evidence type="ECO:0008006" key="4">
    <source>
        <dbReference type="Google" id="ProtNLM"/>
    </source>
</evidence>
<gene>
    <name evidence="2" type="ORF">JTE90_027199</name>
</gene>
<comment type="caution">
    <text evidence="2">The sequence shown here is derived from an EMBL/GenBank/DDBJ whole genome shotgun (WGS) entry which is preliminary data.</text>
</comment>
<evidence type="ECO:0000313" key="3">
    <source>
        <dbReference type="Proteomes" id="UP000827092"/>
    </source>
</evidence>
<evidence type="ECO:0000313" key="2">
    <source>
        <dbReference type="EMBL" id="KAG8179487.1"/>
    </source>
</evidence>
<proteinExistence type="inferred from homology"/>
<accession>A0AAV6U4P4</accession>
<dbReference type="AlphaFoldDB" id="A0AAV6U4P4"/>
<sequence length="391" mass="44520">MSSEDAELRNVDLQFPLIRGMSRSESSNSTHEDRIMTDTGTMVVAVQGDRNKPAIFTYHDIGLNHVTNFLAFFNQIETKVLMQSFCLYHINAPGQEEDASTLPPGYIFPTLDTLAEMVLAVVEHYGLKHFIGFGVGAGANILSRFALMYPHCVDGLFLVNCTSMAAGWTEWGYQKLNTMYLRNSGMTQSTEEYLMWHHFGRSDTERSYDLIQLFRHYFKKSVNPANLGLFIDSYIRRTDLQIVRETDPSKKRCVRNFRCHVLLMSGAFSPHLEDTVTMNGRLDPSNSTWMKFSDCGMPLEERPNKVREALYLFLQGLGYAVNQYRRRSSAASTSNEAFKVLQAYRKSIDYEANQLPSPTSPTNTTATNTTYSTRQEVHIVENPINQHTIHP</sequence>
<dbReference type="SUPFAM" id="SSF53474">
    <property type="entry name" value="alpha/beta-Hydrolases"/>
    <property type="match status" value="1"/>
</dbReference>
<organism evidence="2 3">
    <name type="scientific">Oedothorax gibbosus</name>
    <dbReference type="NCBI Taxonomy" id="931172"/>
    <lineage>
        <taxon>Eukaryota</taxon>
        <taxon>Metazoa</taxon>
        <taxon>Ecdysozoa</taxon>
        <taxon>Arthropoda</taxon>
        <taxon>Chelicerata</taxon>
        <taxon>Arachnida</taxon>
        <taxon>Araneae</taxon>
        <taxon>Araneomorphae</taxon>
        <taxon>Entelegynae</taxon>
        <taxon>Araneoidea</taxon>
        <taxon>Linyphiidae</taxon>
        <taxon>Erigoninae</taxon>
        <taxon>Oedothorax</taxon>
    </lineage>
</organism>
<dbReference type="Proteomes" id="UP000827092">
    <property type="component" value="Unassembled WGS sequence"/>
</dbReference>
<dbReference type="Gene3D" id="3.40.50.1820">
    <property type="entry name" value="alpha/beta hydrolase"/>
    <property type="match status" value="1"/>
</dbReference>
<reference evidence="2 3" key="1">
    <citation type="journal article" date="2022" name="Nat. Ecol. Evol.">
        <title>A masculinizing supergene underlies an exaggerated male reproductive morph in a spider.</title>
        <authorList>
            <person name="Hendrickx F."/>
            <person name="De Corte Z."/>
            <person name="Sonet G."/>
            <person name="Van Belleghem S.M."/>
            <person name="Kostlbacher S."/>
            <person name="Vangestel C."/>
        </authorList>
    </citation>
    <scope>NUCLEOTIDE SEQUENCE [LARGE SCALE GENOMIC DNA]</scope>
    <source>
        <strain evidence="2">W744_W776</strain>
    </source>
</reference>
<keyword evidence="3" id="KW-1185">Reference proteome</keyword>
<name>A0AAV6U4P4_9ARAC</name>
<dbReference type="EMBL" id="JAFNEN010000623">
    <property type="protein sequence ID" value="KAG8179487.1"/>
    <property type="molecule type" value="Genomic_DNA"/>
</dbReference>